<dbReference type="InterPro" id="IPR051598">
    <property type="entry name" value="TSUP/Inactive_protease-like"/>
</dbReference>
<accession>A0ABN8DYY3</accession>
<comment type="caution">
    <text evidence="7">The sequence shown here is derived from an EMBL/GenBank/DDBJ whole genome shotgun (WGS) entry which is preliminary data.</text>
</comment>
<keyword evidence="6" id="KW-1003">Cell membrane</keyword>
<keyword evidence="4 6" id="KW-1133">Transmembrane helix</keyword>
<organism evidence="7 8">
    <name type="scientific">Vibrio stylophorae</name>
    <dbReference type="NCBI Taxonomy" id="659351"/>
    <lineage>
        <taxon>Bacteria</taxon>
        <taxon>Pseudomonadati</taxon>
        <taxon>Pseudomonadota</taxon>
        <taxon>Gammaproteobacteria</taxon>
        <taxon>Vibrionales</taxon>
        <taxon>Vibrionaceae</taxon>
        <taxon>Vibrio</taxon>
    </lineage>
</organism>
<keyword evidence="8" id="KW-1185">Reference proteome</keyword>
<evidence type="ECO:0000256" key="5">
    <source>
        <dbReference type="ARBA" id="ARBA00023136"/>
    </source>
</evidence>
<feature type="transmembrane region" description="Helical" evidence="6">
    <location>
        <begin position="101"/>
        <end position="119"/>
    </location>
</feature>
<dbReference type="PANTHER" id="PTHR43701:SF2">
    <property type="entry name" value="MEMBRANE TRANSPORTER PROTEIN YJNA-RELATED"/>
    <property type="match status" value="1"/>
</dbReference>
<proteinExistence type="inferred from homology"/>
<evidence type="ECO:0000256" key="4">
    <source>
        <dbReference type="ARBA" id="ARBA00022989"/>
    </source>
</evidence>
<feature type="transmembrane region" description="Helical" evidence="6">
    <location>
        <begin position="181"/>
        <end position="200"/>
    </location>
</feature>
<sequence length="254" mass="26496">MSEWLALGLLLLGAILANLLSSLSGGGAGLVQFPLLLLLGLPFSTALATHKVASVALGIGATLKHYRAGTIDWPITLYVTVAGTLGVIIGAKVILFVPSEIATRALGALIFSLGCYSLLKKDLGMTPAPKHRNPFGLIMGGLGLASIGILNGSLTAGTGLFVTLFLIHWFGFAYQQAVAITLVSVGLCWNGIGGLTLVYLNAPIYWPWLAILLLGSFIGGYAGAHLATTHSNKLIKRCFVTLTLFIGAKLLLGL</sequence>
<feature type="transmembrane region" description="Helical" evidence="6">
    <location>
        <begin position="131"/>
        <end position="150"/>
    </location>
</feature>
<dbReference type="Pfam" id="PF01925">
    <property type="entry name" value="TauE"/>
    <property type="match status" value="1"/>
</dbReference>
<feature type="transmembrane region" description="Helical" evidence="6">
    <location>
        <begin position="35"/>
        <end position="63"/>
    </location>
</feature>
<dbReference type="PANTHER" id="PTHR43701">
    <property type="entry name" value="MEMBRANE TRANSPORTER PROTEIN MJ0441-RELATED"/>
    <property type="match status" value="1"/>
</dbReference>
<keyword evidence="5 6" id="KW-0472">Membrane</keyword>
<dbReference type="InterPro" id="IPR002781">
    <property type="entry name" value="TM_pro_TauE-like"/>
</dbReference>
<dbReference type="EMBL" id="CAKLDI010000001">
    <property type="protein sequence ID" value="CAH0533999.1"/>
    <property type="molecule type" value="Genomic_DNA"/>
</dbReference>
<comment type="subcellular location">
    <subcellularLocation>
        <location evidence="6">Cell membrane</location>
        <topology evidence="6">Multi-pass membrane protein</topology>
    </subcellularLocation>
    <subcellularLocation>
        <location evidence="1">Membrane</location>
        <topology evidence="1">Multi-pass membrane protein</topology>
    </subcellularLocation>
</comment>
<evidence type="ECO:0000313" key="8">
    <source>
        <dbReference type="Proteomes" id="UP000838672"/>
    </source>
</evidence>
<feature type="transmembrane region" description="Helical" evidence="6">
    <location>
        <begin position="206"/>
        <end position="227"/>
    </location>
</feature>
<name>A0ABN8DYY3_9VIBR</name>
<protein>
    <recommendedName>
        <fullName evidence="6">Probable membrane transporter protein</fullName>
    </recommendedName>
</protein>
<evidence type="ECO:0000256" key="6">
    <source>
        <dbReference type="RuleBase" id="RU363041"/>
    </source>
</evidence>
<keyword evidence="3 6" id="KW-0812">Transmembrane</keyword>
<evidence type="ECO:0000256" key="3">
    <source>
        <dbReference type="ARBA" id="ARBA00022692"/>
    </source>
</evidence>
<dbReference type="Proteomes" id="UP000838672">
    <property type="component" value="Unassembled WGS sequence"/>
</dbReference>
<evidence type="ECO:0000256" key="2">
    <source>
        <dbReference type="ARBA" id="ARBA00009142"/>
    </source>
</evidence>
<comment type="similarity">
    <text evidence="2 6">Belongs to the 4-toluene sulfonate uptake permease (TSUP) (TC 2.A.102) family.</text>
</comment>
<gene>
    <name evidence="7" type="primary">yfcA_2</name>
    <name evidence="7" type="ORF">VST7929_01881</name>
</gene>
<feature type="transmembrane region" description="Helical" evidence="6">
    <location>
        <begin position="75"/>
        <end position="95"/>
    </location>
</feature>
<reference evidence="7" key="1">
    <citation type="submission" date="2021-11" db="EMBL/GenBank/DDBJ databases">
        <authorList>
            <person name="Rodrigo-Torres L."/>
            <person name="Arahal R. D."/>
            <person name="Lucena T."/>
        </authorList>
    </citation>
    <scope>NUCLEOTIDE SEQUENCE</scope>
    <source>
        <strain evidence="7">CECT 7929</strain>
    </source>
</reference>
<evidence type="ECO:0000313" key="7">
    <source>
        <dbReference type="EMBL" id="CAH0533999.1"/>
    </source>
</evidence>
<evidence type="ECO:0000256" key="1">
    <source>
        <dbReference type="ARBA" id="ARBA00004141"/>
    </source>
</evidence>
<dbReference type="RefSeq" id="WP_237466409.1">
    <property type="nucleotide sequence ID" value="NZ_CAKLDI010000001.1"/>
</dbReference>
<feature type="transmembrane region" description="Helical" evidence="6">
    <location>
        <begin position="156"/>
        <end position="174"/>
    </location>
</feature>